<dbReference type="OrthoDB" id="1037096at2"/>
<evidence type="ECO:0000313" key="2">
    <source>
        <dbReference type="Proteomes" id="UP000183002"/>
    </source>
</evidence>
<dbReference type="EMBL" id="FOCO01000020">
    <property type="protein sequence ID" value="SEN67242.1"/>
    <property type="molecule type" value="Genomic_DNA"/>
</dbReference>
<name>A0A1H8IG43_9RHOB</name>
<keyword evidence="2" id="KW-1185">Reference proteome</keyword>
<accession>A0A1H8IG43</accession>
<evidence type="ECO:0000313" key="1">
    <source>
        <dbReference type="EMBL" id="SEN67242.1"/>
    </source>
</evidence>
<organism evidence="1 2">
    <name type="scientific">Pseudorhodobacter antarcticus</name>
    <dbReference type="NCBI Taxonomy" id="1077947"/>
    <lineage>
        <taxon>Bacteria</taxon>
        <taxon>Pseudomonadati</taxon>
        <taxon>Pseudomonadota</taxon>
        <taxon>Alphaproteobacteria</taxon>
        <taxon>Rhodobacterales</taxon>
        <taxon>Paracoccaceae</taxon>
        <taxon>Pseudorhodobacter</taxon>
    </lineage>
</organism>
<protein>
    <submittedName>
        <fullName evidence="1">Uncharacterized protein</fullName>
    </submittedName>
</protein>
<gene>
    <name evidence="1" type="ORF">SAMN05216227_102025</name>
</gene>
<dbReference type="Proteomes" id="UP000183002">
    <property type="component" value="Unassembled WGS sequence"/>
</dbReference>
<reference evidence="1 2" key="1">
    <citation type="submission" date="2016-10" db="EMBL/GenBank/DDBJ databases">
        <authorList>
            <person name="de Groot N.N."/>
        </authorList>
    </citation>
    <scope>NUCLEOTIDE SEQUENCE [LARGE SCALE GENOMIC DNA]</scope>
    <source>
        <strain evidence="1 2">CGMCC 1.10836</strain>
    </source>
</reference>
<dbReference type="RefSeq" id="WP_050519936.1">
    <property type="nucleotide sequence ID" value="NZ_FOCO01000020.1"/>
</dbReference>
<sequence>MTYRDILGVQGDATSVEHNSKRITKQTWVSATRRWKDGDDTVALRVKVRFDDSCNNGHPTFAITGDGFTNGRHDWGGCCHDEIAEHFPELTPLIKWHLTSSDGPMHYPGNPVYRAGNRDYNGSLKGVPNAWAYALTFGDNPILHKLKYKFIAWLQQMDNYDFEVIQHDHVNTSGTAYKFGPKFTLGAFGDKWHECPFDSDLDAKAFLYALQHCQPTFTQYATRYGEGKDRELDHARSAAVWPEATDEELSVSKADLTAALKARHPALVAAFLADMKAIGFVCAVPE</sequence>
<dbReference type="STRING" id="1077947.SAMN05216227_102025"/>
<dbReference type="AlphaFoldDB" id="A0A1H8IG43"/>
<proteinExistence type="predicted"/>